<dbReference type="AlphaFoldDB" id="A0A4R4Z2I0"/>
<evidence type="ECO:0000313" key="2">
    <source>
        <dbReference type="EMBL" id="TDD51580.1"/>
    </source>
</evidence>
<dbReference type="InterPro" id="IPR004675">
    <property type="entry name" value="AhpD_core"/>
</dbReference>
<sequence length="183" mass="18966">MSTLPQIDPATATGAAAEALTDVRKALGSVPNMAKAMANSPALLKGWLALSGALNGGVLPAAVRQRLSIATAEYNRCEYCLSAHTYLAAHVSKVDAQEIELARDAESADPHTAALLALSDAIARGRGVVDDAALKEARAAGVTDAEIAEVVGNLALNILTNYFNILADVDNDWPVAVVPNEHA</sequence>
<dbReference type="OrthoDB" id="122912at2"/>
<accession>A0A4R4Z2I0</accession>
<dbReference type="InterPro" id="IPR029032">
    <property type="entry name" value="AhpD-like"/>
</dbReference>
<dbReference type="InterPro" id="IPR003779">
    <property type="entry name" value="CMD-like"/>
</dbReference>
<dbReference type="PANTHER" id="PTHR35446:SF3">
    <property type="entry name" value="CMD DOMAIN-CONTAINING PROTEIN"/>
    <property type="match status" value="1"/>
</dbReference>
<organism evidence="2 3">
    <name type="scientific">Nonomuraea terrae</name>
    <dbReference type="NCBI Taxonomy" id="2530383"/>
    <lineage>
        <taxon>Bacteria</taxon>
        <taxon>Bacillati</taxon>
        <taxon>Actinomycetota</taxon>
        <taxon>Actinomycetes</taxon>
        <taxon>Streptosporangiales</taxon>
        <taxon>Streptosporangiaceae</taxon>
        <taxon>Nonomuraea</taxon>
    </lineage>
</organism>
<dbReference type="Gene3D" id="1.20.1290.10">
    <property type="entry name" value="AhpD-like"/>
    <property type="match status" value="1"/>
</dbReference>
<dbReference type="RefSeq" id="WP_132611123.1">
    <property type="nucleotide sequence ID" value="NZ_SMKQ01000020.1"/>
</dbReference>
<dbReference type="SUPFAM" id="SSF69118">
    <property type="entry name" value="AhpD-like"/>
    <property type="match status" value="1"/>
</dbReference>
<comment type="caution">
    <text evidence="2">The sequence shown here is derived from an EMBL/GenBank/DDBJ whole genome shotgun (WGS) entry which is preliminary data.</text>
</comment>
<evidence type="ECO:0000313" key="3">
    <source>
        <dbReference type="Proteomes" id="UP000295302"/>
    </source>
</evidence>
<gene>
    <name evidence="2" type="ORF">E1286_10405</name>
</gene>
<dbReference type="Pfam" id="PF02627">
    <property type="entry name" value="CMD"/>
    <property type="match status" value="1"/>
</dbReference>
<feature type="domain" description="Carboxymuconolactone decarboxylase-like" evidence="1">
    <location>
        <begin position="41"/>
        <end position="107"/>
    </location>
</feature>
<reference evidence="2 3" key="1">
    <citation type="submission" date="2019-03" db="EMBL/GenBank/DDBJ databases">
        <title>Draft genome sequences of novel Actinobacteria.</title>
        <authorList>
            <person name="Sahin N."/>
            <person name="Ay H."/>
            <person name="Saygin H."/>
        </authorList>
    </citation>
    <scope>NUCLEOTIDE SEQUENCE [LARGE SCALE GENOMIC DNA]</scope>
    <source>
        <strain evidence="2 3">CH32</strain>
    </source>
</reference>
<dbReference type="NCBIfam" id="TIGR00778">
    <property type="entry name" value="ahpD_dom"/>
    <property type="match status" value="1"/>
</dbReference>
<protein>
    <submittedName>
        <fullName evidence="2">Carboxymuconolactone decarboxylase family protein</fullName>
    </submittedName>
</protein>
<proteinExistence type="predicted"/>
<dbReference type="GO" id="GO:0051920">
    <property type="term" value="F:peroxiredoxin activity"/>
    <property type="evidence" value="ECO:0007669"/>
    <property type="project" value="InterPro"/>
</dbReference>
<keyword evidence="3" id="KW-1185">Reference proteome</keyword>
<dbReference type="Proteomes" id="UP000295302">
    <property type="component" value="Unassembled WGS sequence"/>
</dbReference>
<dbReference type="PANTHER" id="PTHR35446">
    <property type="entry name" value="SI:CH211-175M2.5"/>
    <property type="match status" value="1"/>
</dbReference>
<name>A0A4R4Z2I0_9ACTN</name>
<dbReference type="EMBL" id="SMKQ01000020">
    <property type="protein sequence ID" value="TDD51580.1"/>
    <property type="molecule type" value="Genomic_DNA"/>
</dbReference>
<evidence type="ECO:0000259" key="1">
    <source>
        <dbReference type="Pfam" id="PF02627"/>
    </source>
</evidence>